<gene>
    <name evidence="2" type="ORF">F511_36040</name>
</gene>
<dbReference type="Proteomes" id="UP000250235">
    <property type="component" value="Unassembled WGS sequence"/>
</dbReference>
<reference evidence="2 3" key="1">
    <citation type="journal article" date="2015" name="Proc. Natl. Acad. Sci. U.S.A.">
        <title>The resurrection genome of Boea hygrometrica: A blueprint for survival of dehydration.</title>
        <authorList>
            <person name="Xiao L."/>
            <person name="Yang G."/>
            <person name="Zhang L."/>
            <person name="Yang X."/>
            <person name="Zhao S."/>
            <person name="Ji Z."/>
            <person name="Zhou Q."/>
            <person name="Hu M."/>
            <person name="Wang Y."/>
            <person name="Chen M."/>
            <person name="Xu Y."/>
            <person name="Jin H."/>
            <person name="Xiao X."/>
            <person name="Hu G."/>
            <person name="Bao F."/>
            <person name="Hu Y."/>
            <person name="Wan P."/>
            <person name="Li L."/>
            <person name="Deng X."/>
            <person name="Kuang T."/>
            <person name="Xiang C."/>
            <person name="Zhu J.K."/>
            <person name="Oliver M.J."/>
            <person name="He Y."/>
        </authorList>
    </citation>
    <scope>NUCLEOTIDE SEQUENCE [LARGE SCALE GENOMIC DNA]</scope>
    <source>
        <strain evidence="3">cv. XS01</strain>
    </source>
</reference>
<feature type="compositionally biased region" description="Basic and acidic residues" evidence="1">
    <location>
        <begin position="122"/>
        <end position="135"/>
    </location>
</feature>
<sequence>MFHGHFLARQWSFLDDPLDISRNAHIGSSVGAIPRDIGLGRSNPPVDHEDHGLPELSSDIHRDDTDISTEPDLSLNDTDEDDGGDANDRFEDIGPSHVNRSDRMHSTHHAAPVQQSLYDVPEFDRTLEDSERTSEDPFDEQV</sequence>
<dbReference type="AlphaFoldDB" id="A0A2Z7AA79"/>
<feature type="compositionally biased region" description="Basic and acidic residues" evidence="1">
    <location>
        <begin position="86"/>
        <end position="105"/>
    </location>
</feature>
<evidence type="ECO:0000313" key="2">
    <source>
        <dbReference type="EMBL" id="KZV18608.1"/>
    </source>
</evidence>
<name>A0A2Z7AA79_9LAMI</name>
<proteinExistence type="predicted"/>
<evidence type="ECO:0000313" key="3">
    <source>
        <dbReference type="Proteomes" id="UP000250235"/>
    </source>
</evidence>
<feature type="compositionally biased region" description="Basic and acidic residues" evidence="1">
    <location>
        <begin position="46"/>
        <end position="65"/>
    </location>
</feature>
<protein>
    <submittedName>
        <fullName evidence="2">Xylem serine protein 1-like</fullName>
    </submittedName>
</protein>
<accession>A0A2Z7AA79</accession>
<dbReference type="EMBL" id="KV017303">
    <property type="protein sequence ID" value="KZV18608.1"/>
    <property type="molecule type" value="Genomic_DNA"/>
</dbReference>
<evidence type="ECO:0000256" key="1">
    <source>
        <dbReference type="SAM" id="MobiDB-lite"/>
    </source>
</evidence>
<feature type="region of interest" description="Disordered" evidence="1">
    <location>
        <begin position="30"/>
        <end position="142"/>
    </location>
</feature>
<keyword evidence="3" id="KW-1185">Reference proteome</keyword>
<organism evidence="2 3">
    <name type="scientific">Dorcoceras hygrometricum</name>
    <dbReference type="NCBI Taxonomy" id="472368"/>
    <lineage>
        <taxon>Eukaryota</taxon>
        <taxon>Viridiplantae</taxon>
        <taxon>Streptophyta</taxon>
        <taxon>Embryophyta</taxon>
        <taxon>Tracheophyta</taxon>
        <taxon>Spermatophyta</taxon>
        <taxon>Magnoliopsida</taxon>
        <taxon>eudicotyledons</taxon>
        <taxon>Gunneridae</taxon>
        <taxon>Pentapetalae</taxon>
        <taxon>asterids</taxon>
        <taxon>lamiids</taxon>
        <taxon>Lamiales</taxon>
        <taxon>Gesneriaceae</taxon>
        <taxon>Didymocarpoideae</taxon>
        <taxon>Trichosporeae</taxon>
        <taxon>Loxocarpinae</taxon>
        <taxon>Dorcoceras</taxon>
    </lineage>
</organism>